<dbReference type="AlphaFoldDB" id="A0A9W6QDV0"/>
<feature type="domain" description="ACT" evidence="9">
    <location>
        <begin position="8"/>
        <end position="82"/>
    </location>
</feature>
<dbReference type="GO" id="GO:0005829">
    <property type="term" value="C:cytosol"/>
    <property type="evidence" value="ECO:0007669"/>
    <property type="project" value="TreeGrafter"/>
</dbReference>
<comment type="catalytic activity">
    <reaction evidence="7 8">
        <text>2 pyruvate + H(+) = (2S)-2-acetolactate + CO2</text>
        <dbReference type="Rhea" id="RHEA:25249"/>
        <dbReference type="ChEBI" id="CHEBI:15361"/>
        <dbReference type="ChEBI" id="CHEBI:15378"/>
        <dbReference type="ChEBI" id="CHEBI:16526"/>
        <dbReference type="ChEBI" id="CHEBI:58476"/>
        <dbReference type="EC" id="2.2.1.6"/>
    </reaction>
</comment>
<protein>
    <recommendedName>
        <fullName evidence="8">Acetolactate synthase small subunit</fullName>
        <shortName evidence="8">AHAS</shortName>
        <shortName evidence="8">ALS</shortName>
        <ecNumber evidence="8">2.2.1.6</ecNumber>
    </recommendedName>
    <alternativeName>
        <fullName evidence="8">Acetohydroxy-acid synthase small subunit</fullName>
    </alternativeName>
</protein>
<dbReference type="NCBIfam" id="TIGR00119">
    <property type="entry name" value="acolac_sm"/>
    <property type="match status" value="1"/>
</dbReference>
<comment type="pathway">
    <text evidence="1 8">Amino-acid biosynthesis; L-isoleucine biosynthesis; L-isoleucine from 2-oxobutanoate: step 1/4.</text>
</comment>
<dbReference type="EMBL" id="BSSA01000058">
    <property type="protein sequence ID" value="GLW75390.1"/>
    <property type="molecule type" value="Genomic_DNA"/>
</dbReference>
<accession>A0A9W6QDV0</accession>
<organism evidence="10 11">
    <name type="scientific">Kitasatospora phosalacinea</name>
    <dbReference type="NCBI Taxonomy" id="2065"/>
    <lineage>
        <taxon>Bacteria</taxon>
        <taxon>Bacillati</taxon>
        <taxon>Actinomycetota</taxon>
        <taxon>Actinomycetes</taxon>
        <taxon>Kitasatosporales</taxon>
        <taxon>Streptomycetaceae</taxon>
        <taxon>Kitasatospora</taxon>
    </lineage>
</organism>
<evidence type="ECO:0000256" key="5">
    <source>
        <dbReference type="ARBA" id="ARBA00022605"/>
    </source>
</evidence>
<gene>
    <name evidence="10" type="primary">ilvH</name>
    <name evidence="10" type="ORF">Kpho02_76870</name>
</gene>
<dbReference type="PROSITE" id="PS51671">
    <property type="entry name" value="ACT"/>
    <property type="match status" value="1"/>
</dbReference>
<dbReference type="Gene3D" id="3.30.70.260">
    <property type="match status" value="1"/>
</dbReference>
<dbReference type="InterPro" id="IPR004789">
    <property type="entry name" value="Acetalactate_synth_ssu"/>
</dbReference>
<evidence type="ECO:0000256" key="8">
    <source>
        <dbReference type="RuleBase" id="RU368092"/>
    </source>
</evidence>
<dbReference type="PANTHER" id="PTHR30239">
    <property type="entry name" value="ACETOLACTATE SYNTHASE SMALL SUBUNIT"/>
    <property type="match status" value="1"/>
</dbReference>
<evidence type="ECO:0000256" key="1">
    <source>
        <dbReference type="ARBA" id="ARBA00004974"/>
    </source>
</evidence>
<dbReference type="GO" id="GO:0009099">
    <property type="term" value="P:L-valine biosynthetic process"/>
    <property type="evidence" value="ECO:0007669"/>
    <property type="project" value="UniProtKB-UniRule"/>
</dbReference>
<keyword evidence="6 8" id="KW-0100">Branched-chain amino acid biosynthesis</keyword>
<dbReference type="FunFam" id="3.30.70.1150:FF:000001">
    <property type="entry name" value="Acetolactate synthase small subunit"/>
    <property type="match status" value="1"/>
</dbReference>
<dbReference type="InterPro" id="IPR027271">
    <property type="entry name" value="Acetolactate_synth/TF_NikR_C"/>
</dbReference>
<dbReference type="InterPro" id="IPR039557">
    <property type="entry name" value="AHAS_ACT"/>
</dbReference>
<evidence type="ECO:0000256" key="4">
    <source>
        <dbReference type="ARBA" id="ARBA00011744"/>
    </source>
</evidence>
<comment type="similarity">
    <text evidence="3 8">Belongs to the acetolactate synthase small subunit family.</text>
</comment>
<comment type="caution">
    <text evidence="10">The sequence shown here is derived from an EMBL/GenBank/DDBJ whole genome shotgun (WGS) entry which is preliminary data.</text>
</comment>
<comment type="function">
    <text evidence="8">Catalyzes the conversion of 2 pyruvate molecules into acetolactate in the first common step of the biosynthetic pathway of the branched-amino acids such as leucine, isoleucine, and valine.</text>
</comment>
<evidence type="ECO:0000313" key="11">
    <source>
        <dbReference type="Proteomes" id="UP001165041"/>
    </source>
</evidence>
<name>A0A9W6QDV0_9ACTN</name>
<evidence type="ECO:0000313" key="10">
    <source>
        <dbReference type="EMBL" id="GLW75390.1"/>
    </source>
</evidence>
<evidence type="ECO:0000256" key="2">
    <source>
        <dbReference type="ARBA" id="ARBA00005025"/>
    </source>
</evidence>
<keyword evidence="8" id="KW-0808">Transferase</keyword>
<dbReference type="InterPro" id="IPR002912">
    <property type="entry name" value="ACT_dom"/>
</dbReference>
<dbReference type="CDD" id="cd04878">
    <property type="entry name" value="ACT_AHAS"/>
    <property type="match status" value="1"/>
</dbReference>
<dbReference type="InterPro" id="IPR019455">
    <property type="entry name" value="Acetolactate_synth_ssu_C"/>
</dbReference>
<dbReference type="FunFam" id="3.30.70.260:FF:000001">
    <property type="entry name" value="Acetolactate synthase, small subunit"/>
    <property type="match status" value="1"/>
</dbReference>
<proteinExistence type="inferred from homology"/>
<dbReference type="GO" id="GO:1990610">
    <property type="term" value="F:acetolactate synthase regulator activity"/>
    <property type="evidence" value="ECO:0007669"/>
    <property type="project" value="UniProtKB-UniRule"/>
</dbReference>
<reference evidence="10" key="1">
    <citation type="submission" date="2023-02" db="EMBL/GenBank/DDBJ databases">
        <title>Kitasatospora phosalacinea NBRC 14627.</title>
        <authorList>
            <person name="Ichikawa N."/>
            <person name="Sato H."/>
            <person name="Tonouchi N."/>
        </authorList>
    </citation>
    <scope>NUCLEOTIDE SEQUENCE</scope>
    <source>
        <strain evidence="10">NBRC 14627</strain>
    </source>
</reference>
<dbReference type="Pfam" id="PF10369">
    <property type="entry name" value="ALS_ss_C"/>
    <property type="match status" value="1"/>
</dbReference>
<evidence type="ECO:0000256" key="7">
    <source>
        <dbReference type="ARBA" id="ARBA00048670"/>
    </source>
</evidence>
<evidence type="ECO:0000256" key="6">
    <source>
        <dbReference type="ARBA" id="ARBA00023304"/>
    </source>
</evidence>
<keyword evidence="5 8" id="KW-0028">Amino-acid biosynthesis</keyword>
<dbReference type="EC" id="2.2.1.6" evidence="8"/>
<evidence type="ECO:0000256" key="3">
    <source>
        <dbReference type="ARBA" id="ARBA00006341"/>
    </source>
</evidence>
<dbReference type="GO" id="GO:0009097">
    <property type="term" value="P:isoleucine biosynthetic process"/>
    <property type="evidence" value="ECO:0007669"/>
    <property type="project" value="UniProtKB-UniRule"/>
</dbReference>
<dbReference type="Pfam" id="PF22629">
    <property type="entry name" value="ACT_AHAS_ss"/>
    <property type="match status" value="1"/>
</dbReference>
<dbReference type="Proteomes" id="UP001165041">
    <property type="component" value="Unassembled WGS sequence"/>
</dbReference>
<evidence type="ECO:0000259" key="9">
    <source>
        <dbReference type="PROSITE" id="PS51671"/>
    </source>
</evidence>
<dbReference type="InterPro" id="IPR045865">
    <property type="entry name" value="ACT-like_dom_sf"/>
</dbReference>
<dbReference type="Gene3D" id="3.30.70.1150">
    <property type="entry name" value="ACT-like. Chain A, domain 2"/>
    <property type="match status" value="1"/>
</dbReference>
<comment type="pathway">
    <text evidence="2 8">Amino-acid biosynthesis; L-valine biosynthesis; L-valine from pyruvate: step 1/4.</text>
</comment>
<dbReference type="SUPFAM" id="SSF55021">
    <property type="entry name" value="ACT-like"/>
    <property type="match status" value="2"/>
</dbReference>
<sequence length="177" mass="19460">MTTMSKHTLSVLVENKPGVLARIASLFSRRGFNIDSLAVGPTEHPDISRMTIVVNVEELPLEQVTKQLNKLVNVIKIVELDQSQAVQRELVLVKVRADAETRSQVTEIVQLFRAKTVDVSPDAVTIEATGSSDKLEAMLRMLEPYGIKELVQSGLVAIGRGARSITDRSLRALERSA</sequence>
<dbReference type="PANTHER" id="PTHR30239:SF0">
    <property type="entry name" value="ACETOLACTATE SYNTHASE SMALL SUBUNIT 1, CHLOROPLASTIC"/>
    <property type="match status" value="1"/>
</dbReference>
<dbReference type="InterPro" id="IPR054480">
    <property type="entry name" value="AHAS_small-like_ACT"/>
</dbReference>
<dbReference type="GO" id="GO:0003984">
    <property type="term" value="F:acetolactate synthase activity"/>
    <property type="evidence" value="ECO:0007669"/>
    <property type="project" value="UniProtKB-UniRule"/>
</dbReference>
<dbReference type="NCBIfam" id="NF008864">
    <property type="entry name" value="PRK11895.1"/>
    <property type="match status" value="1"/>
</dbReference>
<comment type="subunit">
    <text evidence="4 8">Dimer of large and small chains.</text>
</comment>